<keyword evidence="1" id="KW-0418">Kinase</keyword>
<dbReference type="PANTHER" id="PTHR35526">
    <property type="entry name" value="ANTI-SIGMA-F FACTOR RSBW-RELATED"/>
    <property type="match status" value="1"/>
</dbReference>
<dbReference type="InterPro" id="IPR036890">
    <property type="entry name" value="HATPase_C_sf"/>
</dbReference>
<evidence type="ECO:0000259" key="2">
    <source>
        <dbReference type="Pfam" id="PF13581"/>
    </source>
</evidence>
<accession>A0A365H9C9</accession>
<dbReference type="AlphaFoldDB" id="A0A365H9C9"/>
<gene>
    <name evidence="3" type="ORF">DPM19_14340</name>
</gene>
<dbReference type="CDD" id="cd16936">
    <property type="entry name" value="HATPase_RsbW-like"/>
    <property type="match status" value="1"/>
</dbReference>
<keyword evidence="1" id="KW-0808">Transferase</keyword>
<dbReference type="GO" id="GO:0005524">
    <property type="term" value="F:ATP binding"/>
    <property type="evidence" value="ECO:0007669"/>
    <property type="project" value="UniProtKB-KW"/>
</dbReference>
<reference evidence="3 4" key="1">
    <citation type="submission" date="2018-06" db="EMBL/GenBank/DDBJ databases">
        <title>Actinomadura craniellae sp. nov. isolated from marine sponge Craniella sp.</title>
        <authorList>
            <person name="Li L."/>
            <person name="Xu Q.H."/>
            <person name="Lin H.W."/>
            <person name="Lu Y.H."/>
        </authorList>
    </citation>
    <scope>NUCLEOTIDE SEQUENCE [LARGE SCALE GENOMIC DNA]</scope>
    <source>
        <strain evidence="3 4">LHW63021</strain>
    </source>
</reference>
<keyword evidence="3" id="KW-0547">Nucleotide-binding</keyword>
<dbReference type="Pfam" id="PF13581">
    <property type="entry name" value="HATPase_c_2"/>
    <property type="match status" value="1"/>
</dbReference>
<dbReference type="OrthoDB" id="3473697at2"/>
<dbReference type="EMBL" id="QLYX01000005">
    <property type="protein sequence ID" value="RAY14883.1"/>
    <property type="molecule type" value="Genomic_DNA"/>
</dbReference>
<dbReference type="Gene3D" id="3.30.565.10">
    <property type="entry name" value="Histidine kinase-like ATPase, C-terminal domain"/>
    <property type="match status" value="1"/>
</dbReference>
<name>A0A365H9C9_9ACTN</name>
<organism evidence="3 4">
    <name type="scientific">Actinomadura craniellae</name>
    <dbReference type="NCBI Taxonomy" id="2231787"/>
    <lineage>
        <taxon>Bacteria</taxon>
        <taxon>Bacillati</taxon>
        <taxon>Actinomycetota</taxon>
        <taxon>Actinomycetes</taxon>
        <taxon>Streptosporangiales</taxon>
        <taxon>Thermomonosporaceae</taxon>
        <taxon>Actinomadura</taxon>
    </lineage>
</organism>
<evidence type="ECO:0000256" key="1">
    <source>
        <dbReference type="ARBA" id="ARBA00022527"/>
    </source>
</evidence>
<dbReference type="InterPro" id="IPR003594">
    <property type="entry name" value="HATPase_dom"/>
</dbReference>
<proteinExistence type="predicted"/>
<keyword evidence="4" id="KW-1185">Reference proteome</keyword>
<evidence type="ECO:0000313" key="4">
    <source>
        <dbReference type="Proteomes" id="UP000251891"/>
    </source>
</evidence>
<dbReference type="PANTHER" id="PTHR35526:SF3">
    <property type="entry name" value="ANTI-SIGMA-F FACTOR RSBW"/>
    <property type="match status" value="1"/>
</dbReference>
<feature type="domain" description="Histidine kinase/HSP90-like ATPase" evidence="2">
    <location>
        <begin position="14"/>
        <end position="128"/>
    </location>
</feature>
<keyword evidence="3" id="KW-0067">ATP-binding</keyword>
<dbReference type="RefSeq" id="WP_111867350.1">
    <property type="nucleotide sequence ID" value="NZ_QLYX01000005.1"/>
</dbReference>
<dbReference type="Proteomes" id="UP000251891">
    <property type="component" value="Unassembled WGS sequence"/>
</dbReference>
<dbReference type="GO" id="GO:0004674">
    <property type="term" value="F:protein serine/threonine kinase activity"/>
    <property type="evidence" value="ECO:0007669"/>
    <property type="project" value="UniProtKB-KW"/>
</dbReference>
<evidence type="ECO:0000313" key="3">
    <source>
        <dbReference type="EMBL" id="RAY14883.1"/>
    </source>
</evidence>
<comment type="caution">
    <text evidence="3">The sequence shown here is derived from an EMBL/GenBank/DDBJ whole genome shotgun (WGS) entry which is preliminary data.</text>
</comment>
<dbReference type="SUPFAM" id="SSF55874">
    <property type="entry name" value="ATPase domain of HSP90 chaperone/DNA topoisomerase II/histidine kinase"/>
    <property type="match status" value="1"/>
</dbReference>
<dbReference type="InterPro" id="IPR050267">
    <property type="entry name" value="Anti-sigma-factor_SerPK"/>
</dbReference>
<keyword evidence="1" id="KW-0723">Serine/threonine-protein kinase</keyword>
<sequence>METAVESTAETTVLPARPEAVRSARRFVGAAFARWGLDDSAARLVVSELATNAVTHGSAGGGPVVVRTFLSEDGNPVIEVWDRSPERPVVPPPNHAAESGRGLFLVEQLADQWGVRPLNEGGKVVWAVITPAAPERRALRGEALEQA</sequence>
<protein>
    <submittedName>
        <fullName evidence="3">ATP-binding protein</fullName>
    </submittedName>
</protein>